<keyword evidence="13" id="KW-1185">Reference proteome</keyword>
<evidence type="ECO:0000256" key="8">
    <source>
        <dbReference type="ARBA" id="ARBA00023014"/>
    </source>
</evidence>
<sequence length="343" mass="38553">MSHQYKAIHWNPQKKAYDLLIVLLIISYLLAFVGVSAIIHPNLDPVNLLIRAFGSLSLLLLHLVLIIGPLCRLSARFLPMLYNRRHLGVSTFLIAAFHGILSLIQFHAYGDSNMLISLFTANTQYTSLAQFPFQVLGFFALIILFFMAATSHDFWLKNLGQNFWKRLHMLIYLVYILVIMHVMLGVIQLESSPLLVIFLCIGFSLVIGLHLLAGWKEVKLDRQLQELKDDGYLLVGSINSWEEGKARIVNNGKQRIAIFKNGNEFSAISNRCAHQGGPLGEGQVIDGLITCPWHGYQYRTDDGCSPPPFTEKVSTFNLQLLGDKILVDPIPNQPGTKGEQVKL</sequence>
<dbReference type="Proteomes" id="UP000732105">
    <property type="component" value="Unassembled WGS sequence"/>
</dbReference>
<feature type="transmembrane region" description="Helical" evidence="10">
    <location>
        <begin position="52"/>
        <end position="75"/>
    </location>
</feature>
<keyword evidence="3 10" id="KW-0812">Transmembrane</keyword>
<feature type="transmembrane region" description="Helical" evidence="10">
    <location>
        <begin position="20"/>
        <end position="40"/>
    </location>
</feature>
<evidence type="ECO:0000256" key="2">
    <source>
        <dbReference type="ARBA" id="ARBA00022448"/>
    </source>
</evidence>
<dbReference type="PANTHER" id="PTHR36964:SF1">
    <property type="entry name" value="PROTEIN-METHIONINE-SULFOXIDE REDUCTASE HEME-BINDING SUBUNIT MSRQ"/>
    <property type="match status" value="1"/>
</dbReference>
<dbReference type="InterPro" id="IPR036922">
    <property type="entry name" value="Rieske_2Fe-2S_sf"/>
</dbReference>
<keyword evidence="2" id="KW-0813">Transport</keyword>
<feature type="transmembrane region" description="Helical" evidence="10">
    <location>
        <begin position="195"/>
        <end position="215"/>
    </location>
</feature>
<evidence type="ECO:0000256" key="6">
    <source>
        <dbReference type="ARBA" id="ARBA00022989"/>
    </source>
</evidence>
<evidence type="ECO:0000256" key="4">
    <source>
        <dbReference type="ARBA" id="ARBA00022714"/>
    </source>
</evidence>
<dbReference type="Gene3D" id="2.102.10.10">
    <property type="entry name" value="Rieske [2Fe-2S] iron-sulphur domain"/>
    <property type="match status" value="1"/>
</dbReference>
<feature type="transmembrane region" description="Helical" evidence="10">
    <location>
        <begin position="170"/>
        <end position="189"/>
    </location>
</feature>
<proteinExistence type="predicted"/>
<dbReference type="PANTHER" id="PTHR36964">
    <property type="entry name" value="PROTEIN-METHIONINE-SULFOXIDE REDUCTASE HEME-BINDING SUBUNIT MSRQ"/>
    <property type="match status" value="1"/>
</dbReference>
<evidence type="ECO:0000256" key="7">
    <source>
        <dbReference type="ARBA" id="ARBA00023004"/>
    </source>
</evidence>
<evidence type="ECO:0000259" key="11">
    <source>
        <dbReference type="PROSITE" id="PS51296"/>
    </source>
</evidence>
<dbReference type="Pfam" id="PF01794">
    <property type="entry name" value="Ferric_reduct"/>
    <property type="match status" value="1"/>
</dbReference>
<dbReference type="InterPro" id="IPR013130">
    <property type="entry name" value="Fe3_Rdtase_TM_dom"/>
</dbReference>
<organism evidence="12 13">
    <name type="scientific">Marinifilum caeruleilacunae</name>
    <dbReference type="NCBI Taxonomy" id="2499076"/>
    <lineage>
        <taxon>Bacteria</taxon>
        <taxon>Pseudomonadati</taxon>
        <taxon>Bacteroidota</taxon>
        <taxon>Bacteroidia</taxon>
        <taxon>Marinilabiliales</taxon>
        <taxon>Marinifilaceae</taxon>
    </lineage>
</organism>
<dbReference type="RefSeq" id="WP_171596661.1">
    <property type="nucleotide sequence ID" value="NZ_RZNH01000033.1"/>
</dbReference>
<dbReference type="CDD" id="cd03467">
    <property type="entry name" value="Rieske"/>
    <property type="match status" value="1"/>
</dbReference>
<accession>A0ABX1WZE0</accession>
<evidence type="ECO:0000313" key="12">
    <source>
        <dbReference type="EMBL" id="NOU61397.1"/>
    </source>
</evidence>
<protein>
    <submittedName>
        <fullName evidence="12">(2Fe-2S)-binding protein</fullName>
    </submittedName>
</protein>
<dbReference type="SUPFAM" id="SSF50022">
    <property type="entry name" value="ISP domain"/>
    <property type="match status" value="1"/>
</dbReference>
<dbReference type="EMBL" id="RZNH01000033">
    <property type="protein sequence ID" value="NOU61397.1"/>
    <property type="molecule type" value="Genomic_DNA"/>
</dbReference>
<evidence type="ECO:0000256" key="9">
    <source>
        <dbReference type="ARBA" id="ARBA00023136"/>
    </source>
</evidence>
<keyword evidence="6 10" id="KW-1133">Transmembrane helix</keyword>
<keyword evidence="5" id="KW-0479">Metal-binding</keyword>
<evidence type="ECO:0000256" key="3">
    <source>
        <dbReference type="ARBA" id="ARBA00022692"/>
    </source>
</evidence>
<evidence type="ECO:0000256" key="1">
    <source>
        <dbReference type="ARBA" id="ARBA00004141"/>
    </source>
</evidence>
<comment type="subcellular location">
    <subcellularLocation>
        <location evidence="1">Membrane</location>
        <topology evidence="1">Multi-pass membrane protein</topology>
    </subcellularLocation>
</comment>
<evidence type="ECO:0000256" key="10">
    <source>
        <dbReference type="SAM" id="Phobius"/>
    </source>
</evidence>
<reference evidence="12 13" key="1">
    <citation type="submission" date="2018-12" db="EMBL/GenBank/DDBJ databases">
        <title>Marinifilum JC070 sp. nov., a marine bacterium isolated from Yongle Blue Hole in the South China Sea.</title>
        <authorList>
            <person name="Fu T."/>
        </authorList>
    </citation>
    <scope>NUCLEOTIDE SEQUENCE [LARGE SCALE GENOMIC DNA]</scope>
    <source>
        <strain evidence="12 13">JC070</strain>
    </source>
</reference>
<dbReference type="PROSITE" id="PS51296">
    <property type="entry name" value="RIESKE"/>
    <property type="match status" value="1"/>
</dbReference>
<dbReference type="Pfam" id="PF00355">
    <property type="entry name" value="Rieske"/>
    <property type="match status" value="1"/>
</dbReference>
<keyword evidence="4" id="KW-0001">2Fe-2S</keyword>
<name>A0ABX1WZE0_9BACT</name>
<evidence type="ECO:0000256" key="5">
    <source>
        <dbReference type="ARBA" id="ARBA00022723"/>
    </source>
</evidence>
<feature type="transmembrane region" description="Helical" evidence="10">
    <location>
        <begin position="87"/>
        <end position="108"/>
    </location>
</feature>
<evidence type="ECO:0000313" key="13">
    <source>
        <dbReference type="Proteomes" id="UP000732105"/>
    </source>
</evidence>
<dbReference type="InterPro" id="IPR017941">
    <property type="entry name" value="Rieske_2Fe-2S"/>
</dbReference>
<gene>
    <name evidence="12" type="ORF">ELS83_16435</name>
</gene>
<comment type="caution">
    <text evidence="12">The sequence shown here is derived from an EMBL/GenBank/DDBJ whole genome shotgun (WGS) entry which is preliminary data.</text>
</comment>
<keyword evidence="9 10" id="KW-0472">Membrane</keyword>
<dbReference type="InterPro" id="IPR022837">
    <property type="entry name" value="MsrQ-like"/>
</dbReference>
<keyword evidence="8" id="KW-0411">Iron-sulfur</keyword>
<feature type="transmembrane region" description="Helical" evidence="10">
    <location>
        <begin position="128"/>
        <end position="149"/>
    </location>
</feature>
<feature type="domain" description="Rieske" evidence="11">
    <location>
        <begin position="233"/>
        <end position="327"/>
    </location>
</feature>
<keyword evidence="7" id="KW-0408">Iron</keyword>